<evidence type="ECO:0000256" key="2">
    <source>
        <dbReference type="ARBA" id="ARBA00022692"/>
    </source>
</evidence>
<evidence type="ECO:0000256" key="4">
    <source>
        <dbReference type="ARBA" id="ARBA00022840"/>
    </source>
</evidence>
<organism evidence="10 11">
    <name type="scientific">Cichlidogyrus casuarinus</name>
    <dbReference type="NCBI Taxonomy" id="1844966"/>
    <lineage>
        <taxon>Eukaryota</taxon>
        <taxon>Metazoa</taxon>
        <taxon>Spiralia</taxon>
        <taxon>Lophotrochozoa</taxon>
        <taxon>Platyhelminthes</taxon>
        <taxon>Monogenea</taxon>
        <taxon>Monopisthocotylea</taxon>
        <taxon>Dactylogyridea</taxon>
        <taxon>Ancyrocephalidae</taxon>
        <taxon>Cichlidogyrus</taxon>
    </lineage>
</organism>
<evidence type="ECO:0000256" key="3">
    <source>
        <dbReference type="ARBA" id="ARBA00022741"/>
    </source>
</evidence>
<dbReference type="AlphaFoldDB" id="A0ABD2QMW2"/>
<dbReference type="Proteomes" id="UP001626550">
    <property type="component" value="Unassembled WGS sequence"/>
</dbReference>
<evidence type="ECO:0000259" key="9">
    <source>
        <dbReference type="PROSITE" id="PS51550"/>
    </source>
</evidence>
<dbReference type="Gene3D" id="2.60.120.260">
    <property type="entry name" value="Galactose-binding domain-like"/>
    <property type="match status" value="1"/>
</dbReference>
<feature type="domain" description="Fibronectin type-III" evidence="8">
    <location>
        <begin position="342"/>
        <end position="451"/>
    </location>
</feature>
<evidence type="ECO:0000313" key="11">
    <source>
        <dbReference type="Proteomes" id="UP001626550"/>
    </source>
</evidence>
<dbReference type="PANTHER" id="PTHR46877:SF14">
    <property type="entry name" value="RECEPTOR PROTEIN-TYROSINE KINASE"/>
    <property type="match status" value="1"/>
</dbReference>
<keyword evidence="3" id="KW-0547">Nucleotide-binding</keyword>
<comment type="subcellular location">
    <subcellularLocation>
        <location evidence="1">Membrane</location>
        <topology evidence="1">Single-pass membrane protein</topology>
    </subcellularLocation>
</comment>
<dbReference type="InterPro" id="IPR013783">
    <property type="entry name" value="Ig-like_fold"/>
</dbReference>
<evidence type="ECO:0000259" key="8">
    <source>
        <dbReference type="PROSITE" id="PS50853"/>
    </source>
</evidence>
<dbReference type="CDD" id="cd00063">
    <property type="entry name" value="FN3"/>
    <property type="match status" value="1"/>
</dbReference>
<comment type="caution">
    <text evidence="10">The sequence shown here is derived from an EMBL/GenBank/DDBJ whole genome shotgun (WGS) entry which is preliminary data.</text>
</comment>
<evidence type="ECO:0000256" key="7">
    <source>
        <dbReference type="ARBA" id="ARBA00023170"/>
    </source>
</evidence>
<dbReference type="InterPro" id="IPR036116">
    <property type="entry name" value="FN3_sf"/>
</dbReference>
<proteinExistence type="predicted"/>
<dbReference type="PANTHER" id="PTHR46877">
    <property type="entry name" value="EPH RECEPTOR A5"/>
    <property type="match status" value="1"/>
</dbReference>
<dbReference type="PROSITE" id="PS50853">
    <property type="entry name" value="FN3"/>
    <property type="match status" value="1"/>
</dbReference>
<dbReference type="GO" id="GO:0005524">
    <property type="term" value="F:ATP binding"/>
    <property type="evidence" value="ECO:0007669"/>
    <property type="project" value="UniProtKB-KW"/>
</dbReference>
<dbReference type="Gene3D" id="2.60.40.1770">
    <property type="entry name" value="ephrin a2 ectodomain"/>
    <property type="match status" value="1"/>
</dbReference>
<gene>
    <name evidence="10" type="ORF">Ciccas_000850</name>
</gene>
<dbReference type="SMART" id="SM00060">
    <property type="entry name" value="FN3"/>
    <property type="match status" value="1"/>
</dbReference>
<sequence>MIDDRRRNVKAGSIGERTNEHHLLDTEQSGWNNWAVNTDKYDGWQKLSRTKSAKKLYSVCASSNEEASRDYWLRSPFISRGESENIVIRTHFMMSSCLQQPSVDRCQNDLSLFVYEANNSKIHFQYDALQDKHTLREKLKASKLFIDSPANDPGKWMNVHPVRTSISSAGFHLSLRAVGACVSVYRVEVFYYICPRIQDNFATFEKSLPSQTPVAGTCVPGSSMQPSSGAPHPIRYCDLDGRWRDPARNDDELRRTNCQCKPGHSAVNDLLHGECRICSAREYKEGYGPGPCKRCPENSQTQQLQERGFGMANYPVKCECLPNFFRHAKDDESFPCTTLPSAPQHLKSDENDVSRIKISWQPPVRTGGRPEPLLYKVTVHYLNTLDNRRWQPAQVYTKPALIVNQTEVTLHGITPGVLHKVTITAMNDLSQLPNMDLQVSSQDLELNLSPPLNFKARELTVQKVAASVKDKKNPRPLISGSVLLTWNSPSSERVIREYEINVLELLGKTVIHTAPTKATDLFDQPHRLQFVHFEKDTSIEIEKLPFNKTFLIRVSPPFSLQSLLQIRARSHQGWGQYTFSDPIQFSESSSNCPVASTL</sequence>
<dbReference type="PROSITE" id="PS51550">
    <property type="entry name" value="EPH_LBD"/>
    <property type="match status" value="1"/>
</dbReference>
<dbReference type="InterPro" id="IPR008979">
    <property type="entry name" value="Galactose-bd-like_sf"/>
</dbReference>
<dbReference type="InterPro" id="IPR003961">
    <property type="entry name" value="FN3_dom"/>
</dbReference>
<evidence type="ECO:0000256" key="1">
    <source>
        <dbReference type="ARBA" id="ARBA00004167"/>
    </source>
</evidence>
<dbReference type="Gene3D" id="2.10.50.10">
    <property type="entry name" value="Tumor Necrosis Factor Receptor, subunit A, domain 2"/>
    <property type="match status" value="1"/>
</dbReference>
<keyword evidence="5" id="KW-1133">Transmembrane helix</keyword>
<feature type="domain" description="Eph LBD" evidence="9">
    <location>
        <begin position="16"/>
        <end position="199"/>
    </location>
</feature>
<dbReference type="EMBL" id="JBJKFK010000050">
    <property type="protein sequence ID" value="KAL3320467.1"/>
    <property type="molecule type" value="Genomic_DNA"/>
</dbReference>
<name>A0ABD2QMW2_9PLAT</name>
<dbReference type="GO" id="GO:0016020">
    <property type="term" value="C:membrane"/>
    <property type="evidence" value="ECO:0007669"/>
    <property type="project" value="UniProtKB-SubCell"/>
</dbReference>
<evidence type="ECO:0000256" key="5">
    <source>
        <dbReference type="ARBA" id="ARBA00022989"/>
    </source>
</evidence>
<dbReference type="SMART" id="SM00615">
    <property type="entry name" value="EPH_lbd"/>
    <property type="match status" value="1"/>
</dbReference>
<keyword evidence="4" id="KW-0067">ATP-binding</keyword>
<dbReference type="InterPro" id="IPR001090">
    <property type="entry name" value="Ephrin_rcpt_lig-bd_dom"/>
</dbReference>
<keyword evidence="2" id="KW-0812">Transmembrane</keyword>
<dbReference type="Pfam" id="PF00041">
    <property type="entry name" value="fn3"/>
    <property type="match status" value="1"/>
</dbReference>
<keyword evidence="11" id="KW-1185">Reference proteome</keyword>
<dbReference type="InterPro" id="IPR050449">
    <property type="entry name" value="Ephrin_rcpt_TKs"/>
</dbReference>
<evidence type="ECO:0000313" key="10">
    <source>
        <dbReference type="EMBL" id="KAL3320467.1"/>
    </source>
</evidence>
<accession>A0ABD2QMW2</accession>
<dbReference type="Pfam" id="PF01404">
    <property type="entry name" value="Ephrin_lbd"/>
    <property type="match status" value="1"/>
</dbReference>
<reference evidence="10 11" key="1">
    <citation type="submission" date="2024-11" db="EMBL/GenBank/DDBJ databases">
        <title>Adaptive evolution of stress response genes in parasites aligns with host niche diversity.</title>
        <authorList>
            <person name="Hahn C."/>
            <person name="Resl P."/>
        </authorList>
    </citation>
    <scope>NUCLEOTIDE SEQUENCE [LARGE SCALE GENOMIC DNA]</scope>
    <source>
        <strain evidence="10">EGGRZ-B1_66</strain>
        <tissue evidence="10">Body</tissue>
    </source>
</reference>
<keyword evidence="7" id="KW-0675">Receptor</keyword>
<dbReference type="SUPFAM" id="SSF49785">
    <property type="entry name" value="Galactose-binding domain-like"/>
    <property type="match status" value="1"/>
</dbReference>
<keyword evidence="6" id="KW-0472">Membrane</keyword>
<dbReference type="Gene3D" id="2.60.40.10">
    <property type="entry name" value="Immunoglobulins"/>
    <property type="match status" value="1"/>
</dbReference>
<protein>
    <submittedName>
        <fullName evidence="10">Uncharacterized protein</fullName>
    </submittedName>
</protein>
<evidence type="ECO:0000256" key="6">
    <source>
        <dbReference type="ARBA" id="ARBA00023136"/>
    </source>
</evidence>
<dbReference type="SUPFAM" id="SSF49265">
    <property type="entry name" value="Fibronectin type III"/>
    <property type="match status" value="1"/>
</dbReference>